<feature type="transmembrane region" description="Helical" evidence="1">
    <location>
        <begin position="6"/>
        <end position="25"/>
    </location>
</feature>
<dbReference type="EMBL" id="JBHRUV010000031">
    <property type="protein sequence ID" value="MFC3266174.1"/>
    <property type="molecule type" value="Genomic_DNA"/>
</dbReference>
<keyword evidence="1" id="KW-0812">Transmembrane</keyword>
<feature type="transmembrane region" description="Helical" evidence="1">
    <location>
        <begin position="63"/>
        <end position="88"/>
    </location>
</feature>
<comment type="caution">
    <text evidence="2">The sequence shown here is derived from an EMBL/GenBank/DDBJ whole genome shotgun (WGS) entry which is preliminary data.</text>
</comment>
<evidence type="ECO:0000256" key="1">
    <source>
        <dbReference type="SAM" id="Phobius"/>
    </source>
</evidence>
<keyword evidence="1" id="KW-0472">Membrane</keyword>
<protein>
    <submittedName>
        <fullName evidence="2">Uncharacterized protein</fullName>
    </submittedName>
</protein>
<accession>A0ABV7LF52</accession>
<name>A0ABV7LF52_9HYPH</name>
<dbReference type="RefSeq" id="WP_376830765.1">
    <property type="nucleotide sequence ID" value="NZ_JBHLWR010000006.1"/>
</dbReference>
<dbReference type="Proteomes" id="UP001595536">
    <property type="component" value="Unassembled WGS sequence"/>
</dbReference>
<evidence type="ECO:0000313" key="2">
    <source>
        <dbReference type="EMBL" id="MFC3266174.1"/>
    </source>
</evidence>
<proteinExistence type="predicted"/>
<keyword evidence="3" id="KW-1185">Reference proteome</keyword>
<reference evidence="3" key="1">
    <citation type="journal article" date="2019" name="Int. J. Syst. Evol. Microbiol.">
        <title>The Global Catalogue of Microorganisms (GCM) 10K type strain sequencing project: providing services to taxonomists for standard genome sequencing and annotation.</title>
        <authorList>
            <consortium name="The Broad Institute Genomics Platform"/>
            <consortium name="The Broad Institute Genome Sequencing Center for Infectious Disease"/>
            <person name="Wu L."/>
            <person name="Ma J."/>
        </authorList>
    </citation>
    <scope>NUCLEOTIDE SEQUENCE [LARGE SCALE GENOMIC DNA]</scope>
    <source>
        <strain evidence="3">CCM 7941</strain>
    </source>
</reference>
<keyword evidence="1" id="KW-1133">Transmembrane helix</keyword>
<sequence length="101" mass="10398">MNSFVAGIGCLAALIPAGASLHMLFRRPENRPYALCLGLSAAGATGFAAACPAAFGGGAPESAALHACAFVSLTAVIVSWGVFLSSLTRRRLLRRRHRTAG</sequence>
<organism evidence="2 3">
    <name type="scientific">Camelimonas abortus</name>
    <dbReference type="NCBI Taxonomy" id="1017184"/>
    <lineage>
        <taxon>Bacteria</taxon>
        <taxon>Pseudomonadati</taxon>
        <taxon>Pseudomonadota</taxon>
        <taxon>Alphaproteobacteria</taxon>
        <taxon>Hyphomicrobiales</taxon>
        <taxon>Chelatococcaceae</taxon>
        <taxon>Camelimonas</taxon>
    </lineage>
</organism>
<feature type="transmembrane region" description="Helical" evidence="1">
    <location>
        <begin position="32"/>
        <end position="57"/>
    </location>
</feature>
<evidence type="ECO:0000313" key="3">
    <source>
        <dbReference type="Proteomes" id="UP001595536"/>
    </source>
</evidence>
<gene>
    <name evidence="2" type="ORF">ACFOEX_07390</name>
</gene>